<dbReference type="InterPro" id="IPR008144">
    <property type="entry name" value="Guanylate_kin-like_dom"/>
</dbReference>
<accession>A0A1J4T9D9</accession>
<dbReference type="STRING" id="1805146.AUJ27_02470"/>
<dbReference type="EMBL" id="MNUU01000046">
    <property type="protein sequence ID" value="OIO07437.1"/>
    <property type="molecule type" value="Genomic_DNA"/>
</dbReference>
<dbReference type="Gene3D" id="3.40.50.300">
    <property type="entry name" value="P-loop containing nucleotide triphosphate hydrolases"/>
    <property type="match status" value="1"/>
</dbReference>
<name>A0A1J4T9D9_9BACT</name>
<dbReference type="PROSITE" id="PS50052">
    <property type="entry name" value="GUANYLATE_KINASE_2"/>
    <property type="match status" value="1"/>
</dbReference>
<sequence length="140" mass="15922">MKNIKKQLDKSVIITGATVTGKTTLCRRLIVHFGLDPMPVHTTRKLRDGEIENIDGIFISEQEYKTRFDNGEYLQESLESAYFSGAYYGCPREWINSTKHGNYSCFVCPTVKMAKEIKETLGLSYTLFLGRLSHCDSLVN</sequence>
<dbReference type="InterPro" id="IPR008145">
    <property type="entry name" value="GK/Ca_channel_bsu"/>
</dbReference>
<organism evidence="2 3">
    <name type="scientific">Candidatus Falkowbacteria bacterium CG1_02_37_44</name>
    <dbReference type="NCBI Taxonomy" id="1805146"/>
    <lineage>
        <taxon>Bacteria</taxon>
        <taxon>Candidatus Falkowiibacteriota</taxon>
    </lineage>
</organism>
<proteinExistence type="predicted"/>
<evidence type="ECO:0000313" key="2">
    <source>
        <dbReference type="EMBL" id="OIO07437.1"/>
    </source>
</evidence>
<reference evidence="2 3" key="1">
    <citation type="journal article" date="2016" name="Environ. Microbiol.">
        <title>Genomic resolution of a cold subsurface aquifer community provides metabolic insights for novel microbes adapted to high CO concentrations.</title>
        <authorList>
            <person name="Probst A.J."/>
            <person name="Castelle C.J."/>
            <person name="Singh A."/>
            <person name="Brown C.T."/>
            <person name="Anantharaman K."/>
            <person name="Sharon I."/>
            <person name="Hug L.A."/>
            <person name="Burstein D."/>
            <person name="Emerson J.B."/>
            <person name="Thomas B.C."/>
            <person name="Banfield J.F."/>
        </authorList>
    </citation>
    <scope>NUCLEOTIDE SEQUENCE [LARGE SCALE GENOMIC DNA]</scope>
    <source>
        <strain evidence="2">CG1_02_37_44</strain>
    </source>
</reference>
<dbReference type="InterPro" id="IPR027417">
    <property type="entry name" value="P-loop_NTPase"/>
</dbReference>
<dbReference type="Proteomes" id="UP000183192">
    <property type="component" value="Unassembled WGS sequence"/>
</dbReference>
<gene>
    <name evidence="2" type="ORF">AUJ27_02470</name>
</gene>
<evidence type="ECO:0000313" key="3">
    <source>
        <dbReference type="Proteomes" id="UP000183192"/>
    </source>
</evidence>
<dbReference type="AlphaFoldDB" id="A0A1J4T9D9"/>
<dbReference type="SUPFAM" id="SSF52540">
    <property type="entry name" value="P-loop containing nucleoside triphosphate hydrolases"/>
    <property type="match status" value="1"/>
</dbReference>
<evidence type="ECO:0000259" key="1">
    <source>
        <dbReference type="PROSITE" id="PS50052"/>
    </source>
</evidence>
<feature type="domain" description="Guanylate kinase-like" evidence="1">
    <location>
        <begin position="9"/>
        <end position="129"/>
    </location>
</feature>
<comment type="caution">
    <text evidence="2">The sequence shown here is derived from an EMBL/GenBank/DDBJ whole genome shotgun (WGS) entry which is preliminary data.</text>
</comment>
<dbReference type="Pfam" id="PF00625">
    <property type="entry name" value="Guanylate_kin"/>
    <property type="match status" value="1"/>
</dbReference>
<protein>
    <recommendedName>
        <fullName evidence="1">Guanylate kinase-like domain-containing protein</fullName>
    </recommendedName>
</protein>